<evidence type="ECO:0000313" key="2">
    <source>
        <dbReference type="Proteomes" id="UP000294911"/>
    </source>
</evidence>
<dbReference type="InterPro" id="IPR009097">
    <property type="entry name" value="Cyclic_Pdiesterase"/>
</dbReference>
<sequence>MSPFPANLIDRWKNRSEPRAGEGKLYWHVLLGENLSLRDIAQDVQSRLRDFEGIHLTPPEWLHMTILVAGSTNEIATDAAGSMLDSAAERFKYIPPVDVTFGRILYHPEAIMLGIQRNDDLEPIRQAVQDATRSVIGRDEGVTGGADSWVPHVTIGYSTTSQPAEPIIQALGTQTPVCPVTIDEVTLVDQQGAERRWDWHPIGSARLSG</sequence>
<dbReference type="RefSeq" id="WP_132881233.1">
    <property type="nucleotide sequence ID" value="NZ_SLXQ01000028.1"/>
</dbReference>
<dbReference type="EMBL" id="SLXQ01000028">
    <property type="protein sequence ID" value="TCP40780.1"/>
    <property type="molecule type" value="Genomic_DNA"/>
</dbReference>
<gene>
    <name evidence="1" type="ORF">EV191_12830</name>
</gene>
<keyword evidence="2" id="KW-1185">Reference proteome</keyword>
<accession>A0A4R2PXF0</accession>
<dbReference type="OrthoDB" id="4541754at2"/>
<protein>
    <submittedName>
        <fullName evidence="1">2'-5' RNA ligase</fullName>
    </submittedName>
</protein>
<comment type="caution">
    <text evidence="1">The sequence shown here is derived from an EMBL/GenBank/DDBJ whole genome shotgun (WGS) entry which is preliminary data.</text>
</comment>
<dbReference type="Proteomes" id="UP000294911">
    <property type="component" value="Unassembled WGS sequence"/>
</dbReference>
<name>A0A4R2PXF0_9PSEU</name>
<dbReference type="SUPFAM" id="SSF55144">
    <property type="entry name" value="LigT-like"/>
    <property type="match status" value="1"/>
</dbReference>
<dbReference type="Gene3D" id="3.90.1140.10">
    <property type="entry name" value="Cyclic phosphodiesterase"/>
    <property type="match status" value="1"/>
</dbReference>
<dbReference type="AlphaFoldDB" id="A0A4R2PXF0"/>
<reference evidence="1 2" key="1">
    <citation type="submission" date="2019-03" db="EMBL/GenBank/DDBJ databases">
        <title>Genomic Encyclopedia of Type Strains, Phase IV (KMG-IV): sequencing the most valuable type-strain genomes for metagenomic binning, comparative biology and taxonomic classification.</title>
        <authorList>
            <person name="Goeker M."/>
        </authorList>
    </citation>
    <scope>NUCLEOTIDE SEQUENCE [LARGE SCALE GENOMIC DNA]</scope>
    <source>
        <strain evidence="1 2">DSM 45765</strain>
    </source>
</reference>
<evidence type="ECO:0000313" key="1">
    <source>
        <dbReference type="EMBL" id="TCP40780.1"/>
    </source>
</evidence>
<proteinExistence type="predicted"/>
<organism evidence="1 2">
    <name type="scientific">Tamaricihabitans halophyticus</name>
    <dbReference type="NCBI Taxonomy" id="1262583"/>
    <lineage>
        <taxon>Bacteria</taxon>
        <taxon>Bacillati</taxon>
        <taxon>Actinomycetota</taxon>
        <taxon>Actinomycetes</taxon>
        <taxon>Pseudonocardiales</taxon>
        <taxon>Pseudonocardiaceae</taxon>
        <taxon>Tamaricihabitans</taxon>
    </lineage>
</organism>
<dbReference type="GO" id="GO:0016874">
    <property type="term" value="F:ligase activity"/>
    <property type="evidence" value="ECO:0007669"/>
    <property type="project" value="UniProtKB-KW"/>
</dbReference>
<dbReference type="Pfam" id="PF13563">
    <property type="entry name" value="2_5_RNA_ligase2"/>
    <property type="match status" value="1"/>
</dbReference>
<keyword evidence="1" id="KW-0436">Ligase</keyword>